<gene>
    <name evidence="2" type="ORF">ADIARSV_1313</name>
</gene>
<sequence length="311" mass="33635">MAACKDDDYSIPDAGTALQNDCIKRSLGPNMVGLKIEFAYAMALPKTKGNLVSAQVEASIAGASTTYLENNSYYTNGSGVDVAVPIGLPSVNDGAVTTVTFNVDTSAATLRYYYVVPEAARGKTVSFTFSAKSSDGAIVSYKMGPYDVPKMDYKLNMVVTDGANCYVSIADMAVYDQADAALNADKIDLVYLYRSLTPLIFEHALVAPAADAQYRPGVTLPSGVNKNTKVLKVYGLQDRDLSNLQYNEYVDDLDFQQLDLSTAANFAINLKVEAGVWVETADGKYRAYIFVNSVSAGTTKQMTISMKRYLL</sequence>
<accession>R9H2Q5</accession>
<dbReference type="InterPro" id="IPR041873">
    <property type="entry name" value="PARMER_03128_N"/>
</dbReference>
<evidence type="ECO:0000313" key="2">
    <source>
        <dbReference type="EMBL" id="EOR95494.1"/>
    </source>
</evidence>
<dbReference type="eggNOG" id="ENOG502Z843">
    <property type="taxonomic scope" value="Bacteria"/>
</dbReference>
<dbReference type="STRING" id="1150600.ADIARSV_1313"/>
<dbReference type="InterPro" id="IPR028072">
    <property type="entry name" value="DUF4466"/>
</dbReference>
<comment type="caution">
    <text evidence="2">The sequence shown here is derived from an EMBL/GenBank/DDBJ whole genome shotgun (WGS) entry which is preliminary data.</text>
</comment>
<proteinExistence type="predicted"/>
<dbReference type="Pfam" id="PF14725">
    <property type="entry name" value="DUF4466"/>
    <property type="match status" value="1"/>
</dbReference>
<feature type="domain" description="DUF4466" evidence="1">
    <location>
        <begin position="6"/>
        <end position="309"/>
    </location>
</feature>
<evidence type="ECO:0000313" key="3">
    <source>
        <dbReference type="Proteomes" id="UP000014174"/>
    </source>
</evidence>
<keyword evidence="3" id="KW-1185">Reference proteome</keyword>
<dbReference type="CDD" id="cd12106">
    <property type="entry name" value="PARMER_03128_N"/>
    <property type="match status" value="1"/>
</dbReference>
<protein>
    <recommendedName>
        <fullName evidence="1">DUF4466 domain-containing protein</fullName>
    </recommendedName>
</protein>
<dbReference type="Proteomes" id="UP000014174">
    <property type="component" value="Unassembled WGS sequence"/>
</dbReference>
<reference evidence="2 3" key="1">
    <citation type="journal article" date="2013" name="Genome Announc.">
        <title>Draft Genome Sequence of Arcticibacter svalbardensis Strain MN12-7T, a Member of the Family Sphingobacteriaceae Isolated from an Arctic Soil Sample.</title>
        <authorList>
            <person name="Shivaji S."/>
            <person name="Ara S."/>
            <person name="Prasad S."/>
            <person name="Manasa B.P."/>
            <person name="Begum Z."/>
            <person name="Singh A."/>
            <person name="Kumar Pinnaka A."/>
        </authorList>
    </citation>
    <scope>NUCLEOTIDE SEQUENCE [LARGE SCALE GENOMIC DNA]</scope>
    <source>
        <strain evidence="2 3">MN12-7</strain>
    </source>
</reference>
<name>R9H2Q5_9SPHI</name>
<dbReference type="EMBL" id="AQPN01000049">
    <property type="protein sequence ID" value="EOR95494.1"/>
    <property type="molecule type" value="Genomic_DNA"/>
</dbReference>
<dbReference type="Gene3D" id="2.60.40.3550">
    <property type="entry name" value="Domain of unknown function DUF4466"/>
    <property type="match status" value="1"/>
</dbReference>
<evidence type="ECO:0000259" key="1">
    <source>
        <dbReference type="Pfam" id="PF14725"/>
    </source>
</evidence>
<dbReference type="AlphaFoldDB" id="R9H2Q5"/>
<organism evidence="2 3">
    <name type="scientific">Arcticibacter svalbardensis MN12-7</name>
    <dbReference type="NCBI Taxonomy" id="1150600"/>
    <lineage>
        <taxon>Bacteria</taxon>
        <taxon>Pseudomonadati</taxon>
        <taxon>Bacteroidota</taxon>
        <taxon>Sphingobacteriia</taxon>
        <taxon>Sphingobacteriales</taxon>
        <taxon>Sphingobacteriaceae</taxon>
        <taxon>Arcticibacter</taxon>
    </lineage>
</organism>
<dbReference type="CDD" id="cd07472">
    <property type="entry name" value="HmuY_like"/>
    <property type="match status" value="1"/>
</dbReference>